<keyword evidence="2" id="KW-0648">Protein biosynthesis</keyword>
<dbReference type="EMBL" id="DS113849">
    <property type="protein sequence ID" value="EAX94592.1"/>
    <property type="molecule type" value="Genomic_DNA"/>
</dbReference>
<comment type="similarity">
    <text evidence="1">Belongs to the SUI1 family.</text>
</comment>
<dbReference type="SMR" id="A2FKI0"/>
<dbReference type="GO" id="GO:0003743">
    <property type="term" value="F:translation initiation factor activity"/>
    <property type="evidence" value="ECO:0007669"/>
    <property type="project" value="UniProtKB-KW"/>
</dbReference>
<dbReference type="Pfam" id="PF01253">
    <property type="entry name" value="SUI1"/>
    <property type="match status" value="1"/>
</dbReference>
<dbReference type="VEuPathDB" id="TrichDB:TVAGG3_0075100"/>
<dbReference type="eggNOG" id="KOG1770">
    <property type="taxonomic scope" value="Eukaryota"/>
</dbReference>
<dbReference type="Proteomes" id="UP000001542">
    <property type="component" value="Unassembled WGS sequence"/>
</dbReference>
<dbReference type="OMA" id="VENHIHI"/>
<dbReference type="RefSeq" id="XP_001307522.1">
    <property type="nucleotide sequence ID" value="XM_001307521.1"/>
</dbReference>
<protein>
    <submittedName>
        <fullName evidence="4">Translation initiation factor SUI1 family protein</fullName>
    </submittedName>
</protein>
<dbReference type="InParanoid" id="A2FKI0"/>
<dbReference type="InterPro" id="IPR036877">
    <property type="entry name" value="SUI1_dom_sf"/>
</dbReference>
<dbReference type="PROSITE" id="PS50296">
    <property type="entry name" value="SUI1"/>
    <property type="match status" value="1"/>
</dbReference>
<evidence type="ECO:0000256" key="1">
    <source>
        <dbReference type="ARBA" id="ARBA00005422"/>
    </source>
</evidence>
<dbReference type="Gene3D" id="3.30.780.10">
    <property type="entry name" value="SUI1-like domain"/>
    <property type="match status" value="1"/>
</dbReference>
<dbReference type="PANTHER" id="PTHR10388">
    <property type="entry name" value="EUKARYOTIC TRANSLATION INITIATION FACTOR SUI1"/>
    <property type="match status" value="1"/>
</dbReference>
<dbReference type="OrthoDB" id="10248435at2759"/>
<reference evidence="4" key="1">
    <citation type="submission" date="2006-10" db="EMBL/GenBank/DDBJ databases">
        <authorList>
            <person name="Amadeo P."/>
            <person name="Zhao Q."/>
            <person name="Wortman J."/>
            <person name="Fraser-Liggett C."/>
            <person name="Carlton J."/>
        </authorList>
    </citation>
    <scope>NUCLEOTIDE SEQUENCE</scope>
    <source>
        <strain evidence="4">G3</strain>
    </source>
</reference>
<organism evidence="4 5">
    <name type="scientific">Trichomonas vaginalis (strain ATCC PRA-98 / G3)</name>
    <dbReference type="NCBI Taxonomy" id="412133"/>
    <lineage>
        <taxon>Eukaryota</taxon>
        <taxon>Metamonada</taxon>
        <taxon>Parabasalia</taxon>
        <taxon>Trichomonadida</taxon>
        <taxon>Trichomonadidae</taxon>
        <taxon>Trichomonas</taxon>
    </lineage>
</organism>
<dbReference type="FunCoup" id="A2FKI0">
    <property type="interactions" value="413"/>
</dbReference>
<gene>
    <name evidence="4" type="ORF">TVAG_134990</name>
</gene>
<dbReference type="PIRSF" id="PIRSF004499">
    <property type="entry name" value="SUI1_euk"/>
    <property type="match status" value="1"/>
</dbReference>
<dbReference type="AlphaFoldDB" id="A2FKI0"/>
<evidence type="ECO:0000313" key="5">
    <source>
        <dbReference type="Proteomes" id="UP000001542"/>
    </source>
</evidence>
<proteinExistence type="inferred from homology"/>
<name>A2FKI0_TRIV3</name>
<dbReference type="CDD" id="cd11566">
    <property type="entry name" value="eIF1_SUI1"/>
    <property type="match status" value="1"/>
</dbReference>
<feature type="domain" description="SUI1" evidence="3">
    <location>
        <begin position="29"/>
        <end position="99"/>
    </location>
</feature>
<evidence type="ECO:0000259" key="3">
    <source>
        <dbReference type="PROSITE" id="PS50296"/>
    </source>
</evidence>
<accession>A2FKI0</accession>
<dbReference type="VEuPathDB" id="TrichDB:TVAG_134990"/>
<reference evidence="4" key="2">
    <citation type="journal article" date="2007" name="Science">
        <title>Draft genome sequence of the sexually transmitted pathogen Trichomonas vaginalis.</title>
        <authorList>
            <person name="Carlton J.M."/>
            <person name="Hirt R.P."/>
            <person name="Silva J.C."/>
            <person name="Delcher A.L."/>
            <person name="Schatz M."/>
            <person name="Zhao Q."/>
            <person name="Wortman J.R."/>
            <person name="Bidwell S.L."/>
            <person name="Alsmark U.C.M."/>
            <person name="Besteiro S."/>
            <person name="Sicheritz-Ponten T."/>
            <person name="Noel C.J."/>
            <person name="Dacks J.B."/>
            <person name="Foster P.G."/>
            <person name="Simillion C."/>
            <person name="Van de Peer Y."/>
            <person name="Miranda-Saavedra D."/>
            <person name="Barton G.J."/>
            <person name="Westrop G.D."/>
            <person name="Mueller S."/>
            <person name="Dessi D."/>
            <person name="Fiori P.L."/>
            <person name="Ren Q."/>
            <person name="Paulsen I."/>
            <person name="Zhang H."/>
            <person name="Bastida-Corcuera F.D."/>
            <person name="Simoes-Barbosa A."/>
            <person name="Brown M.T."/>
            <person name="Hayes R.D."/>
            <person name="Mukherjee M."/>
            <person name="Okumura C.Y."/>
            <person name="Schneider R."/>
            <person name="Smith A.J."/>
            <person name="Vanacova S."/>
            <person name="Villalvazo M."/>
            <person name="Haas B.J."/>
            <person name="Pertea M."/>
            <person name="Feldblyum T.V."/>
            <person name="Utterback T.R."/>
            <person name="Shu C.L."/>
            <person name="Osoegawa K."/>
            <person name="de Jong P.J."/>
            <person name="Hrdy I."/>
            <person name="Horvathova L."/>
            <person name="Zubacova Z."/>
            <person name="Dolezal P."/>
            <person name="Malik S.B."/>
            <person name="Logsdon J.M. Jr."/>
            <person name="Henze K."/>
            <person name="Gupta A."/>
            <person name="Wang C.C."/>
            <person name="Dunne R.L."/>
            <person name="Upcroft J.A."/>
            <person name="Upcroft P."/>
            <person name="White O."/>
            <person name="Salzberg S.L."/>
            <person name="Tang P."/>
            <person name="Chiu C.-H."/>
            <person name="Lee Y.-S."/>
            <person name="Embley T.M."/>
            <person name="Coombs G.H."/>
            <person name="Mottram J.C."/>
            <person name="Tachezy J."/>
            <person name="Fraser-Liggett C.M."/>
            <person name="Johnson P.J."/>
        </authorList>
    </citation>
    <scope>NUCLEOTIDE SEQUENCE [LARGE SCALE GENOMIC DNA]</scope>
    <source>
        <strain evidence="4">G3</strain>
    </source>
</reference>
<keyword evidence="5" id="KW-1185">Reference proteome</keyword>
<dbReference type="InterPro" id="IPR005874">
    <property type="entry name" value="SUI1_euk"/>
</dbReference>
<evidence type="ECO:0000313" key="4">
    <source>
        <dbReference type="EMBL" id="EAX94592.1"/>
    </source>
</evidence>
<dbReference type="GO" id="GO:0003723">
    <property type="term" value="F:RNA binding"/>
    <property type="evidence" value="ECO:0000318"/>
    <property type="project" value="GO_Central"/>
</dbReference>
<dbReference type="SUPFAM" id="SSF55159">
    <property type="entry name" value="eIF1-like"/>
    <property type="match status" value="1"/>
</dbReference>
<keyword evidence="4" id="KW-0396">Initiation factor</keyword>
<dbReference type="InterPro" id="IPR001950">
    <property type="entry name" value="SUI1"/>
</dbReference>
<sequence length="111" mass="12617">MDNSDLVPNFDDIEEKKASVVAPSVKDQIHIRIQQRSGRKSLTIIQGLPEKLDLKKVLSYFKKRFCCNGNIIAEENEPKVLQITGDQRQNVAEFLINEKIAPKEMVIIHGT</sequence>
<dbReference type="KEGG" id="tva:4752329"/>
<dbReference type="STRING" id="5722.A2FKI0"/>
<evidence type="ECO:0000256" key="2">
    <source>
        <dbReference type="ARBA" id="ARBA00022917"/>
    </source>
</evidence>